<dbReference type="GO" id="GO:0000981">
    <property type="term" value="F:DNA-binding transcription factor activity, RNA polymerase II-specific"/>
    <property type="evidence" value="ECO:0007669"/>
    <property type="project" value="InterPro"/>
</dbReference>
<evidence type="ECO:0000313" key="16">
    <source>
        <dbReference type="Ensembl" id="ENSPKIP00000019373.1"/>
    </source>
</evidence>
<feature type="DNA-binding region" description="Homeobox" evidence="12">
    <location>
        <begin position="164"/>
        <end position="223"/>
    </location>
</feature>
<keyword evidence="3" id="KW-0221">Differentiation</keyword>
<comment type="subcellular location">
    <subcellularLocation>
        <location evidence="1 12 13">Nucleus</location>
    </subcellularLocation>
</comment>
<dbReference type="PROSITE" id="PS50071">
    <property type="entry name" value="HOMEOBOX_2"/>
    <property type="match status" value="1"/>
</dbReference>
<dbReference type="Gene3D" id="1.10.10.60">
    <property type="entry name" value="Homeodomain-like"/>
    <property type="match status" value="1"/>
</dbReference>
<dbReference type="STRING" id="1676925.ENSPKIP00000019373"/>
<dbReference type="GeneTree" id="ENSGT00940000162580"/>
<dbReference type="PANTHER" id="PTHR46110">
    <property type="entry name" value="HOMEOBOX PROTEIN HMX"/>
    <property type="match status" value="1"/>
</dbReference>
<evidence type="ECO:0000256" key="10">
    <source>
        <dbReference type="ARBA" id="ARBA00038165"/>
    </source>
</evidence>
<evidence type="ECO:0000256" key="4">
    <source>
        <dbReference type="ARBA" id="ARBA00022902"/>
    </source>
</evidence>
<dbReference type="OrthoDB" id="6159439at2759"/>
<evidence type="ECO:0000256" key="8">
    <source>
        <dbReference type="ARBA" id="ARBA00023163"/>
    </source>
</evidence>
<dbReference type="InterPro" id="IPR017970">
    <property type="entry name" value="Homeobox_CS"/>
</dbReference>
<dbReference type="PRINTS" id="PR00024">
    <property type="entry name" value="HOMEOBOX"/>
</dbReference>
<sequence>MPDKAAEAQNSMSPRVSSFLIENLLRSSWDETSRSRARHNSEGGGREKAPRTAAPNRQCSHARCPRLMNRADRDCSCPREPSPGGASGNLPSLNQYLNSSEELSASLIPTNDRDSPFISEVEECNEEMDLNRRQIPLDEPAYSSSRTFYERDGHHAPDQKSARKKKTRTVFSRSQVLQLESTFDVKRYLSSSERAGLAASLRLTETQVKIWFQNRRNKWKRQLATDMEAASISHSAQRTFGVPILYHEGTVPTGFTVAPVSASLVGFSRPLNIPFSPFTPSMSFLRSQMIGFV</sequence>
<evidence type="ECO:0000256" key="13">
    <source>
        <dbReference type="RuleBase" id="RU000682"/>
    </source>
</evidence>
<dbReference type="GO" id="GO:0000977">
    <property type="term" value="F:RNA polymerase II transcription regulatory region sequence-specific DNA binding"/>
    <property type="evidence" value="ECO:0007669"/>
    <property type="project" value="TreeGrafter"/>
</dbReference>
<dbReference type="CDD" id="cd00086">
    <property type="entry name" value="homeodomain"/>
    <property type="match status" value="1"/>
</dbReference>
<comment type="similarity">
    <text evidence="10">Belongs to the HMX homeobox family.</text>
</comment>
<dbReference type="FunFam" id="1.10.10.60:FF:000053">
    <property type="entry name" value="H6 family homeobox 2"/>
    <property type="match status" value="1"/>
</dbReference>
<reference evidence="16" key="1">
    <citation type="submission" date="2025-08" db="UniProtKB">
        <authorList>
            <consortium name="Ensembl"/>
        </authorList>
    </citation>
    <scope>IDENTIFICATION</scope>
</reference>
<keyword evidence="6 12" id="KW-0238">DNA-binding</keyword>
<dbReference type="AlphaFoldDB" id="A0A3B3RM54"/>
<evidence type="ECO:0000259" key="15">
    <source>
        <dbReference type="PROSITE" id="PS50071"/>
    </source>
</evidence>
<feature type="region of interest" description="Disordered" evidence="14">
    <location>
        <begin position="29"/>
        <end position="60"/>
    </location>
</feature>
<dbReference type="PROSITE" id="PS00027">
    <property type="entry name" value="HOMEOBOX_1"/>
    <property type="match status" value="1"/>
</dbReference>
<dbReference type="Proteomes" id="UP000261540">
    <property type="component" value="Unplaced"/>
</dbReference>
<dbReference type="Ensembl" id="ENSPKIT00000035342.1">
    <property type="protein sequence ID" value="ENSPKIP00000019373.1"/>
    <property type="gene ID" value="ENSPKIG00000004577.1"/>
</dbReference>
<dbReference type="InterPro" id="IPR001356">
    <property type="entry name" value="HD"/>
</dbReference>
<dbReference type="InterPro" id="IPR009057">
    <property type="entry name" value="Homeodomain-like_sf"/>
</dbReference>
<evidence type="ECO:0000256" key="14">
    <source>
        <dbReference type="SAM" id="MobiDB-lite"/>
    </source>
</evidence>
<dbReference type="GO" id="GO:0005634">
    <property type="term" value="C:nucleus"/>
    <property type="evidence" value="ECO:0007669"/>
    <property type="project" value="UniProtKB-SubCell"/>
</dbReference>
<comment type="function">
    <text evidence="11">Transcription factor involved in specification of neuronal cell types and which is required for inner ear and hypothalamus development. Binds to the 5'-CAAGTG-3' core sequence.</text>
</comment>
<dbReference type="InterPro" id="IPR051300">
    <property type="entry name" value="HMX_Homeobox_TF"/>
</dbReference>
<keyword evidence="4" id="KW-0524">Neurogenesis</keyword>
<evidence type="ECO:0000313" key="17">
    <source>
        <dbReference type="Proteomes" id="UP000261540"/>
    </source>
</evidence>
<evidence type="ECO:0000256" key="1">
    <source>
        <dbReference type="ARBA" id="ARBA00004123"/>
    </source>
</evidence>
<dbReference type="SUPFAM" id="SSF46689">
    <property type="entry name" value="Homeodomain-like"/>
    <property type="match status" value="1"/>
</dbReference>
<name>A0A3B3RM54_9TELE</name>
<dbReference type="GO" id="GO:0007399">
    <property type="term" value="P:nervous system development"/>
    <property type="evidence" value="ECO:0007669"/>
    <property type="project" value="UniProtKB-KW"/>
</dbReference>
<protein>
    <submittedName>
        <fullName evidence="16">H6 family homeobox 1</fullName>
    </submittedName>
</protein>
<dbReference type="InterPro" id="IPR020479">
    <property type="entry name" value="HD_metazoa"/>
</dbReference>
<feature type="region of interest" description="Disordered" evidence="14">
    <location>
        <begin position="74"/>
        <end position="94"/>
    </location>
</feature>
<keyword evidence="5" id="KW-0805">Transcription regulation</keyword>
<dbReference type="PANTHER" id="PTHR46110:SF1">
    <property type="entry name" value="HOMEOBOX PROTEIN HMX1"/>
    <property type="match status" value="1"/>
</dbReference>
<evidence type="ECO:0000256" key="6">
    <source>
        <dbReference type="ARBA" id="ARBA00023125"/>
    </source>
</evidence>
<organism evidence="16 17">
    <name type="scientific">Paramormyrops kingsleyae</name>
    <dbReference type="NCBI Taxonomy" id="1676925"/>
    <lineage>
        <taxon>Eukaryota</taxon>
        <taxon>Metazoa</taxon>
        <taxon>Chordata</taxon>
        <taxon>Craniata</taxon>
        <taxon>Vertebrata</taxon>
        <taxon>Euteleostomi</taxon>
        <taxon>Actinopterygii</taxon>
        <taxon>Neopterygii</taxon>
        <taxon>Teleostei</taxon>
        <taxon>Osteoglossocephala</taxon>
        <taxon>Osteoglossomorpha</taxon>
        <taxon>Osteoglossiformes</taxon>
        <taxon>Mormyridae</taxon>
        <taxon>Paramormyrops</taxon>
    </lineage>
</organism>
<evidence type="ECO:0000256" key="7">
    <source>
        <dbReference type="ARBA" id="ARBA00023155"/>
    </source>
</evidence>
<evidence type="ECO:0000256" key="2">
    <source>
        <dbReference type="ARBA" id="ARBA00022473"/>
    </source>
</evidence>
<dbReference type="GO" id="GO:0045892">
    <property type="term" value="P:negative regulation of DNA-templated transcription"/>
    <property type="evidence" value="ECO:0007669"/>
    <property type="project" value="TreeGrafter"/>
</dbReference>
<proteinExistence type="inferred from homology"/>
<keyword evidence="17" id="KW-1185">Reference proteome</keyword>
<dbReference type="GO" id="GO:0030154">
    <property type="term" value="P:cell differentiation"/>
    <property type="evidence" value="ECO:0007669"/>
    <property type="project" value="UniProtKB-KW"/>
</dbReference>
<feature type="compositionally biased region" description="Basic and acidic residues" evidence="14">
    <location>
        <begin position="29"/>
        <end position="50"/>
    </location>
</feature>
<keyword evidence="7 12" id="KW-0371">Homeobox</keyword>
<feature type="domain" description="Homeobox" evidence="15">
    <location>
        <begin position="162"/>
        <end position="222"/>
    </location>
</feature>
<accession>A0A3B3RM54</accession>
<reference evidence="16" key="2">
    <citation type="submission" date="2025-09" db="UniProtKB">
        <authorList>
            <consortium name="Ensembl"/>
        </authorList>
    </citation>
    <scope>IDENTIFICATION</scope>
</reference>
<evidence type="ECO:0000256" key="3">
    <source>
        <dbReference type="ARBA" id="ARBA00022782"/>
    </source>
</evidence>
<keyword evidence="8" id="KW-0804">Transcription</keyword>
<evidence type="ECO:0000256" key="11">
    <source>
        <dbReference type="ARBA" id="ARBA00053510"/>
    </source>
</evidence>
<dbReference type="SMART" id="SM00389">
    <property type="entry name" value="HOX"/>
    <property type="match status" value="1"/>
</dbReference>
<dbReference type="Pfam" id="PF00046">
    <property type="entry name" value="Homeodomain"/>
    <property type="match status" value="1"/>
</dbReference>
<keyword evidence="2" id="KW-0217">Developmental protein</keyword>
<evidence type="ECO:0000256" key="9">
    <source>
        <dbReference type="ARBA" id="ARBA00023242"/>
    </source>
</evidence>
<keyword evidence="9 12" id="KW-0539">Nucleus</keyword>
<evidence type="ECO:0000256" key="12">
    <source>
        <dbReference type="PROSITE-ProRule" id="PRU00108"/>
    </source>
</evidence>
<evidence type="ECO:0000256" key="5">
    <source>
        <dbReference type="ARBA" id="ARBA00023015"/>
    </source>
</evidence>